<dbReference type="PANTHER" id="PTHR43864:SF2">
    <property type="entry name" value="PUR OPERON REPRESSOR"/>
    <property type="match status" value="1"/>
</dbReference>
<dbReference type="Pfam" id="PF00156">
    <property type="entry name" value="Pribosyltran"/>
    <property type="match status" value="1"/>
</dbReference>
<accession>A0A381KNG6</accession>
<reference evidence="2" key="1">
    <citation type="submission" date="2018-06" db="EMBL/GenBank/DDBJ databases">
        <authorList>
            <consortium name="Pathogen Informatics"/>
            <person name="Doyle S."/>
        </authorList>
    </citation>
    <scope>NUCLEOTIDE SEQUENCE</scope>
    <source>
        <strain evidence="2">NCTC13307</strain>
    </source>
</reference>
<dbReference type="Gene3D" id="3.40.50.2020">
    <property type="match status" value="1"/>
</dbReference>
<evidence type="ECO:0000313" key="2">
    <source>
        <dbReference type="EMBL" id="SUY83310.1"/>
    </source>
</evidence>
<protein>
    <submittedName>
        <fullName evidence="2">Pur operon repressor</fullName>
    </submittedName>
</protein>
<name>A0A381KNG6_CLODI</name>
<dbReference type="InterPro" id="IPR029057">
    <property type="entry name" value="PRTase-like"/>
</dbReference>
<gene>
    <name evidence="2" type="primary">purR_2</name>
    <name evidence="2" type="ORF">NCTC13307_04429</name>
</gene>
<proteinExistence type="predicted"/>
<dbReference type="InterPro" id="IPR000836">
    <property type="entry name" value="PRTase_dom"/>
</dbReference>
<evidence type="ECO:0000259" key="1">
    <source>
        <dbReference type="Pfam" id="PF00156"/>
    </source>
</evidence>
<dbReference type="InterPro" id="IPR050118">
    <property type="entry name" value="Pur/Pyrimidine_PRTase"/>
</dbReference>
<sequence length="69" mass="7527">MSLPRKALKPDSKVIIIDDFMRGGGTIKGMVDLMNEFGAEVIGTGVFISTTNPSEKMVKRLYFVDSIGC</sequence>
<organism evidence="2">
    <name type="scientific">Clostridioides difficile</name>
    <name type="common">Peptoclostridium difficile</name>
    <dbReference type="NCBI Taxonomy" id="1496"/>
    <lineage>
        <taxon>Bacteria</taxon>
        <taxon>Bacillati</taxon>
        <taxon>Bacillota</taxon>
        <taxon>Clostridia</taxon>
        <taxon>Peptostreptococcales</taxon>
        <taxon>Peptostreptococcaceae</taxon>
        <taxon>Clostridioides</taxon>
    </lineage>
</organism>
<dbReference type="AlphaFoldDB" id="A0A381KNG6"/>
<dbReference type="EMBL" id="UFWD01000002">
    <property type="protein sequence ID" value="SUY83310.1"/>
    <property type="molecule type" value="Genomic_DNA"/>
</dbReference>
<feature type="domain" description="Phosphoribosyltransferase" evidence="1">
    <location>
        <begin position="7"/>
        <end position="64"/>
    </location>
</feature>
<dbReference type="PANTHER" id="PTHR43864">
    <property type="entry name" value="HYPOXANTHINE/GUANINE PHOSPHORIBOSYLTRANSFERASE"/>
    <property type="match status" value="1"/>
</dbReference>
<dbReference type="CDD" id="cd06223">
    <property type="entry name" value="PRTases_typeI"/>
    <property type="match status" value="1"/>
</dbReference>
<dbReference type="SUPFAM" id="SSF53271">
    <property type="entry name" value="PRTase-like"/>
    <property type="match status" value="1"/>
</dbReference>